<gene>
    <name evidence="3" type="ORF">SAMN04488513_102282</name>
</gene>
<dbReference type="Proteomes" id="UP000184543">
    <property type="component" value="Unassembled WGS sequence"/>
</dbReference>
<dbReference type="InterPro" id="IPR032710">
    <property type="entry name" value="NTF2-like_dom_sf"/>
</dbReference>
<dbReference type="EMBL" id="FQYU01000002">
    <property type="protein sequence ID" value="SHI92234.1"/>
    <property type="molecule type" value="Genomic_DNA"/>
</dbReference>
<feature type="signal peptide" evidence="1">
    <location>
        <begin position="1"/>
        <end position="23"/>
    </location>
</feature>
<dbReference type="Gene3D" id="3.10.450.50">
    <property type="match status" value="1"/>
</dbReference>
<evidence type="ECO:0000256" key="1">
    <source>
        <dbReference type="SAM" id="SignalP"/>
    </source>
</evidence>
<evidence type="ECO:0000259" key="2">
    <source>
        <dbReference type="Pfam" id="PF14534"/>
    </source>
</evidence>
<dbReference type="Pfam" id="PF14534">
    <property type="entry name" value="DUF4440"/>
    <property type="match status" value="1"/>
</dbReference>
<evidence type="ECO:0000313" key="3">
    <source>
        <dbReference type="EMBL" id="SHI92234.1"/>
    </source>
</evidence>
<dbReference type="OrthoDB" id="120856at2"/>
<name>A0A1M6F3C3_9FLAO</name>
<dbReference type="AlphaFoldDB" id="A0A1M6F3C3"/>
<evidence type="ECO:0000313" key="4">
    <source>
        <dbReference type="Proteomes" id="UP000184543"/>
    </source>
</evidence>
<proteinExistence type="predicted"/>
<dbReference type="STRING" id="192903.SAMN04488513_102282"/>
<organism evidence="3 4">
    <name type="scientific">Pseudozobellia thermophila</name>
    <dbReference type="NCBI Taxonomy" id="192903"/>
    <lineage>
        <taxon>Bacteria</taxon>
        <taxon>Pseudomonadati</taxon>
        <taxon>Bacteroidota</taxon>
        <taxon>Flavobacteriia</taxon>
        <taxon>Flavobacteriales</taxon>
        <taxon>Flavobacteriaceae</taxon>
        <taxon>Pseudozobellia</taxon>
    </lineage>
</organism>
<feature type="domain" description="DUF4440" evidence="2">
    <location>
        <begin position="31"/>
        <end position="139"/>
    </location>
</feature>
<feature type="chain" id="PRO_5012635642" description="DUF4440 domain-containing protein" evidence="1">
    <location>
        <begin position="24"/>
        <end position="145"/>
    </location>
</feature>
<dbReference type="InterPro" id="IPR027843">
    <property type="entry name" value="DUF4440"/>
</dbReference>
<reference evidence="4" key="1">
    <citation type="submission" date="2016-11" db="EMBL/GenBank/DDBJ databases">
        <authorList>
            <person name="Varghese N."/>
            <person name="Submissions S."/>
        </authorList>
    </citation>
    <scope>NUCLEOTIDE SEQUENCE [LARGE SCALE GENOMIC DNA]</scope>
    <source>
        <strain evidence="4">DSM 19858</strain>
    </source>
</reference>
<keyword evidence="1" id="KW-0732">Signal</keyword>
<dbReference type="RefSeq" id="WP_072990683.1">
    <property type="nucleotide sequence ID" value="NZ_FQYU01000002.1"/>
</dbReference>
<keyword evidence="4" id="KW-1185">Reference proteome</keyword>
<protein>
    <recommendedName>
        <fullName evidence="2">DUF4440 domain-containing protein</fullName>
    </recommendedName>
</protein>
<sequence>MKTFVVQLLFLGLGLVFSTSLCAQDTDQSAIRSILDKQASAWSNGDLEAFMQDYWKSDSLTYFSRGSITKGWETTLNKYKKGYPSKAHTGQLTFKIAQLTQISENAYYVMGEYFLTRKVGNAHGTFMIIFKKIDGEWKIIADSSC</sequence>
<accession>A0A1M6F3C3</accession>
<dbReference type="SUPFAM" id="SSF54427">
    <property type="entry name" value="NTF2-like"/>
    <property type="match status" value="1"/>
</dbReference>